<evidence type="ECO:0000256" key="2">
    <source>
        <dbReference type="SAM" id="MobiDB-lite"/>
    </source>
</evidence>
<organism evidence="3">
    <name type="scientific">Tanacetum cinerariifolium</name>
    <name type="common">Dalmatian daisy</name>
    <name type="synonym">Chrysanthemum cinerariifolium</name>
    <dbReference type="NCBI Taxonomy" id="118510"/>
    <lineage>
        <taxon>Eukaryota</taxon>
        <taxon>Viridiplantae</taxon>
        <taxon>Streptophyta</taxon>
        <taxon>Embryophyta</taxon>
        <taxon>Tracheophyta</taxon>
        <taxon>Spermatophyta</taxon>
        <taxon>Magnoliopsida</taxon>
        <taxon>eudicotyledons</taxon>
        <taxon>Gunneridae</taxon>
        <taxon>Pentapetalae</taxon>
        <taxon>asterids</taxon>
        <taxon>campanulids</taxon>
        <taxon>Asterales</taxon>
        <taxon>Asteraceae</taxon>
        <taxon>Asteroideae</taxon>
        <taxon>Anthemideae</taxon>
        <taxon>Anthemidinae</taxon>
        <taxon>Tanacetum</taxon>
    </lineage>
</organism>
<dbReference type="PANTHER" id="PTHR11439:SF495">
    <property type="entry name" value="REVERSE TRANSCRIPTASE, RNA-DEPENDENT DNA POLYMERASE-RELATED"/>
    <property type="match status" value="1"/>
</dbReference>
<dbReference type="AlphaFoldDB" id="A0A6L2J433"/>
<comment type="caution">
    <text evidence="3">The sequence shown here is derived from an EMBL/GenBank/DDBJ whole genome shotgun (WGS) entry which is preliminary data.</text>
</comment>
<protein>
    <submittedName>
        <fullName evidence="3">Putative ribonuclease H-like domain-containing protein</fullName>
    </submittedName>
</protein>
<keyword evidence="1" id="KW-0175">Coiled coil</keyword>
<gene>
    <name evidence="3" type="ORF">Tci_003584</name>
</gene>
<sequence>MLLLEGTPKEGKSQEKAEAVNTACYVPNRVLVVKPHNKTPYELFHGRTSTLSFMRPFGCPVTILNTIDHLGKFNGKADEGSGPNWLFDIDALTRTMNYEPIIACTQSNGFAGTKASDNAGQARKETKPVKDYILLPLWTVDLPLSYDLKSSHDDGSKLSCDDRKKVDEDPRKESECKDQDKEDNVNNTNNTNTVDVSIFNFSSDDEDDGTVAHMNNLDTTIQVSLIPTTRIHKDHPLDQKKDGIFISQDKYVDEILKKFTVTEVKTTSTSMETQKTLLKDEDGEEVDVHMYRSMIGSLMYLTSSRPDIMFVVYACARYQVNPKVSHLHVVKRLFRHLKSQPKLDLWKPTRKDTQIPQPSGPTESVIDKVVHKELGDRLVRAATTASSLKANQDSGNTLQSDEDSMKLDELMALCTTLQNRALDLEKTTTTQCNEVNSLKRKVKKLEKRNRSRTHKLKRLYRVGLSARVESFGDEESLGEDASKHGRRIDVIDANKDITLVNDVDKEMFDVDDLGGEEVFVAGQNENIVEEVVNVAQVSIVATTVTITTEEITLAQALEALKTLKPKVKRIVFQDPGKFTTKTISSNQSRDKGKGIMIEEHVKPKKKDQIKLDEEAAKKLQAEFDEEERLGREKPDKEKRLAERLPIQEQEELSDAEKATLFQQLLEKKRKHFAAKIAEEKRKKPPTKAQQRKIMCTYLKNIEGYKLKDLKLKEFDSIKEMFDKAFKRVNTFEDFRTELVEGKEKRARTELEQEITKKQKIYKEGKKSYYQIVRADRKSQMYMIFSQMLKSFEKEDLEDLYKLVKARYGSTRPVENMDYLLWSNMKIMFVPHVEDKVWKLQKGYKVLEWKMYDSCGVHSLMMQSMQIYMLVKKKYHLTPPTLSMML</sequence>
<dbReference type="PANTHER" id="PTHR11439">
    <property type="entry name" value="GAG-POL-RELATED RETROTRANSPOSON"/>
    <property type="match status" value="1"/>
</dbReference>
<feature type="region of interest" description="Disordered" evidence="2">
    <location>
        <begin position="623"/>
        <end position="643"/>
    </location>
</feature>
<proteinExistence type="predicted"/>
<feature type="region of interest" description="Disordered" evidence="2">
    <location>
        <begin position="150"/>
        <end position="192"/>
    </location>
</feature>
<dbReference type="EMBL" id="BKCJ010000268">
    <property type="protein sequence ID" value="GEU31606.1"/>
    <property type="molecule type" value="Genomic_DNA"/>
</dbReference>
<feature type="compositionally biased region" description="Basic and acidic residues" evidence="2">
    <location>
        <begin position="150"/>
        <end position="184"/>
    </location>
</feature>
<name>A0A6L2J433_TANCI</name>
<evidence type="ECO:0000256" key="1">
    <source>
        <dbReference type="SAM" id="Coils"/>
    </source>
</evidence>
<accession>A0A6L2J433</accession>
<evidence type="ECO:0000313" key="3">
    <source>
        <dbReference type="EMBL" id="GEU31606.1"/>
    </source>
</evidence>
<feature type="coiled-coil region" evidence="1">
    <location>
        <begin position="407"/>
        <end position="455"/>
    </location>
</feature>
<reference evidence="3" key="1">
    <citation type="journal article" date="2019" name="Sci. Rep.">
        <title>Draft genome of Tanacetum cinerariifolium, the natural source of mosquito coil.</title>
        <authorList>
            <person name="Yamashiro T."/>
            <person name="Shiraishi A."/>
            <person name="Satake H."/>
            <person name="Nakayama K."/>
        </authorList>
    </citation>
    <scope>NUCLEOTIDE SEQUENCE</scope>
</reference>
<feature type="compositionally biased region" description="Basic and acidic residues" evidence="2">
    <location>
        <begin position="628"/>
        <end position="642"/>
    </location>
</feature>